<evidence type="ECO:0000256" key="1">
    <source>
        <dbReference type="SAM" id="Phobius"/>
    </source>
</evidence>
<dbReference type="eggNOG" id="COG2814">
    <property type="taxonomic scope" value="Bacteria"/>
</dbReference>
<proteinExistence type="predicted"/>
<dbReference type="InterPro" id="IPR050327">
    <property type="entry name" value="Proton-linked_MCT"/>
</dbReference>
<feature type="transmembrane region" description="Helical" evidence="1">
    <location>
        <begin position="161"/>
        <end position="182"/>
    </location>
</feature>
<dbReference type="Gene3D" id="1.20.1250.20">
    <property type="entry name" value="MFS general substrate transporter like domains"/>
    <property type="match status" value="1"/>
</dbReference>
<evidence type="ECO:0000313" key="2">
    <source>
        <dbReference type="EMBL" id="AFU05273.1"/>
    </source>
</evidence>
<feature type="transmembrane region" description="Helical" evidence="1">
    <location>
        <begin position="297"/>
        <end position="317"/>
    </location>
</feature>
<feature type="transmembrane region" description="Helical" evidence="1">
    <location>
        <begin position="338"/>
        <end position="356"/>
    </location>
</feature>
<reference evidence="2 3" key="1">
    <citation type="journal article" date="2012" name="J. Bacteriol.">
        <title>Complete genome sequence of Nocardia brasiliensis HUJEG-1.</title>
        <authorList>
            <person name="Vera-Cabrera L."/>
            <person name="Ortiz-Lopez R."/>
            <person name="Elizondo-Gonzalez R."/>
            <person name="Perez-Maya A.A."/>
            <person name="Ocampo-Candiani J."/>
        </authorList>
    </citation>
    <scope>NUCLEOTIDE SEQUENCE [LARGE SCALE GENOMIC DNA]</scope>
    <source>
        <strain evidence="3">ATCC 700358</strain>
    </source>
</reference>
<gene>
    <name evidence="2" type="ORF">O3I_036630</name>
</gene>
<feature type="transmembrane region" description="Helical" evidence="1">
    <location>
        <begin position="137"/>
        <end position="155"/>
    </location>
</feature>
<keyword evidence="1" id="KW-1133">Transmembrane helix</keyword>
<keyword evidence="1" id="KW-0812">Transmembrane</keyword>
<dbReference type="KEGG" id="nbr:O3I_036630"/>
<keyword evidence="1" id="KW-0472">Membrane</keyword>
<keyword evidence="3" id="KW-1185">Reference proteome</keyword>
<feature type="transmembrane region" description="Helical" evidence="1">
    <location>
        <begin position="75"/>
        <end position="94"/>
    </location>
</feature>
<accession>K0EZA8</accession>
<dbReference type="RefSeq" id="WP_014988122.1">
    <property type="nucleotide sequence ID" value="NC_018681.1"/>
</dbReference>
<feature type="transmembrane region" description="Helical" evidence="1">
    <location>
        <begin position="362"/>
        <end position="383"/>
    </location>
</feature>
<name>K0EZA8_NOCB7</name>
<sequence>MDAKLRKAVRFLGVSQLVCWGVTYYLVGIFGGGIGADLGWSETRVQGGFSVALLVMGCASPLVGRCIDRFGGRPVLATGSVLAGLGCAGVATTSTVGWYYLSWIVLGAAMRCTLYDAAFATLACLGGGHAKRPMSQITLLGGLASTVFWPIGHGLAEALGWRGAVLVYAGFALSTLPMHLAIPRHGPLPVETRTPAAAPVAAARDDRVAAVLYAAIMTGVGFLASGLSAHLIGILTGLGLAVGTAVWVSTLRGIAQSAARLGDVLFGRSLAAPDLNLISLALLLFSFLVGFGGGRMLVLAAACAALYGAGNGLATITRGTLPLALFPAHGYGARVGRLLLPSFLLSAAAPLVYAVVLENYGATGALTLSAVLSAGMVAAGFALRRRARAIAANSATVSQM</sequence>
<dbReference type="EMBL" id="CP003876">
    <property type="protein sequence ID" value="AFU05273.1"/>
    <property type="molecule type" value="Genomic_DNA"/>
</dbReference>
<dbReference type="Proteomes" id="UP000006304">
    <property type="component" value="Chromosome"/>
</dbReference>
<dbReference type="STRING" id="1133849.O3I_036630"/>
<dbReference type="HOGENOM" id="CLU_001265_59_0_11"/>
<dbReference type="AlphaFoldDB" id="K0EZA8"/>
<evidence type="ECO:0000313" key="3">
    <source>
        <dbReference type="Proteomes" id="UP000006304"/>
    </source>
</evidence>
<feature type="transmembrane region" description="Helical" evidence="1">
    <location>
        <begin position="45"/>
        <end position="63"/>
    </location>
</feature>
<protein>
    <submittedName>
        <fullName evidence="2">Major facilitator superfamily MFS_1</fullName>
    </submittedName>
</protein>
<dbReference type="PANTHER" id="PTHR11360">
    <property type="entry name" value="MONOCARBOXYLATE TRANSPORTER"/>
    <property type="match status" value="1"/>
</dbReference>
<dbReference type="PANTHER" id="PTHR11360:SF308">
    <property type="entry name" value="BLL3089 PROTEIN"/>
    <property type="match status" value="1"/>
</dbReference>
<dbReference type="GO" id="GO:0022857">
    <property type="term" value="F:transmembrane transporter activity"/>
    <property type="evidence" value="ECO:0007669"/>
    <property type="project" value="InterPro"/>
</dbReference>
<feature type="transmembrane region" description="Helical" evidence="1">
    <location>
        <begin position="231"/>
        <end position="249"/>
    </location>
</feature>
<feature type="transmembrane region" description="Helical" evidence="1">
    <location>
        <begin position="12"/>
        <end position="33"/>
    </location>
</feature>
<dbReference type="Pfam" id="PF07690">
    <property type="entry name" value="MFS_1"/>
    <property type="match status" value="1"/>
</dbReference>
<dbReference type="InterPro" id="IPR011701">
    <property type="entry name" value="MFS"/>
</dbReference>
<dbReference type="InterPro" id="IPR036259">
    <property type="entry name" value="MFS_trans_sf"/>
</dbReference>
<organism evidence="2 3">
    <name type="scientific">Nocardia brasiliensis (strain ATCC 700358 / HUJEG-1)</name>
    <dbReference type="NCBI Taxonomy" id="1133849"/>
    <lineage>
        <taxon>Bacteria</taxon>
        <taxon>Bacillati</taxon>
        <taxon>Actinomycetota</taxon>
        <taxon>Actinomycetes</taxon>
        <taxon>Mycobacteriales</taxon>
        <taxon>Nocardiaceae</taxon>
        <taxon>Nocardia</taxon>
    </lineage>
</organism>
<dbReference type="SUPFAM" id="SSF103473">
    <property type="entry name" value="MFS general substrate transporter"/>
    <property type="match status" value="1"/>
</dbReference>
<feature type="transmembrane region" description="Helical" evidence="1">
    <location>
        <begin position="270"/>
        <end position="291"/>
    </location>
</feature>